<dbReference type="GO" id="GO:1902975">
    <property type="term" value="P:mitotic DNA replication initiation"/>
    <property type="evidence" value="ECO:0007669"/>
    <property type="project" value="InterPro"/>
</dbReference>
<dbReference type="EC" id="2.7.7.7" evidence="12"/>
<dbReference type="Gene3D" id="1.10.3200.20">
    <property type="entry name" value="DNA Polymerase alpha, zinc finger"/>
    <property type="match status" value="1"/>
</dbReference>
<dbReference type="Pfam" id="PF00136">
    <property type="entry name" value="DNA_pol_B"/>
    <property type="match status" value="1"/>
</dbReference>
<sequence length="1470" mass="166476">MLSRASRRDKLKELKEARQAGSSLITYSDGEDDQGIYDEVDEDTYRERKRNQMMNDDFIVDDDGEGYVDNGVDEWDDSTRPQYYSDEEEEENGKKRKKNQKKPVKVAKTSEINNFFKSGGFTSSKVKAPKKIDANIDDILEDFLDGKNGTKKSMTTSNTFGAQRKTVNKKKSKQNTFSFSTMSKRDKPRKIDELSSYDDYSMDVDANEQPSSPIKRESTTLKEEDAANGMEKENVDPQVKKEATPENKNGNDLDEDEDEIDDDSEDEVIVTRRPRAASANKHKAANFSAVKASNIASSSPSRPTAHSLVSHTEKLDESKIIQDPTGAGNDTFKLFWLDYCEVDSSLLLFGKIQTRDGNLVSGVVQVNGLCRELYFLPRKHRITNDEEDTEDEITALDVHEEVTPLLLEKYGLESIKAKPETMKYAFELPGIPKESEYLKVLLPYKTPKNRSLIIPSNLEGETFSHVFGTNANIFETFVLQRNIMGPCWLEISNGNFTEIQNTSHCQVEVAVTSPNFVRPIVDLKLAPPNLTVTSISVQTIMNTKQNKQEVASVSIATYRELPQDSPIDENIKPDDLVVLVRPIGAVAVPPGLSQLAQKQGLPLRTFPNEKALLNCLAALVKNLDPDVFIGHRLENISLDVLVHRMYDLKVTTWSTFGRRNRKAWPDRFGRNNSGFNNNLQIREIFQGRLLCDIANEMGQSLTPKCQSWDLNEMYDVVCHKKQIPLEINFHNPRYAEDASFLLMALKENASNVRITAEVAFSIQILSLSKQLTNLAGNAWSHTLSGTRAGRNEFILLHEFKRNNYIVPDKEDKYHKNTNHQQQAKLESNEEDATTATSNKKPKYQGGLVFEPEKGLHKNYILVMDFNSLYPSIIQEYNICFTTVDRDNYNAAKIDEGDLPDIPDRDVAQGVLPRLLNALVSRRREVKKLLKDPKNTAIERAQYDIKQQALKLTANSMYGCLGYVNSRFYAKPLAMLVTNKGREILMDTRQLAESIGLRVVYGDTDSVMIDTGVDNFKEAIKIGEEFKIQVNERYKLLEIDIDNVFKRLLLHAKKKYAAMNTSLDRKTGQEVVKLEVKGLDMRRREYCQLSKDISTFVLEKILSDADPEQALSELYEYLEGMTRKIKDNEIQVDKFKINTRLSKDPNSYPNGKTMPPVQVALRLREQGKVIKAGSVITYIITAPASENDKASPAERARAIQEVLNKLANLKPDADFYLEKQIFAPVERLVDRIEGVDMMRIASSLGIDTKKYVLRVKNSDATNGEILPLESNISDSERFRQSSYLVLECKCGSKFRFGGIMASNEYKVTFNGVCCSKCDYTFPILRITSQVEYTLRNHISLYYAGWLVCDDSACGITTRQISVYGRRCIGTSGKAHGCKGVMRYKYSDKALYNQLLYLHSLFDVDKAKKNQLRPIYDVGAPLPLASGQVDALAEQNRELFSICQNVVQKYLSECGRRYVNMSSIFDFMSSSK</sequence>
<dbReference type="EMBL" id="LMYN01000005">
    <property type="protein sequence ID" value="KSA03780.1"/>
    <property type="molecule type" value="Genomic_DNA"/>
</dbReference>
<dbReference type="GO" id="GO:0006273">
    <property type="term" value="P:lagging strand elongation"/>
    <property type="evidence" value="ECO:0007669"/>
    <property type="project" value="TreeGrafter"/>
</dbReference>
<evidence type="ECO:0000256" key="6">
    <source>
        <dbReference type="ARBA" id="ARBA00022723"/>
    </source>
</evidence>
<feature type="compositionally biased region" description="Basic and acidic residues" evidence="13">
    <location>
        <begin position="183"/>
        <end position="193"/>
    </location>
</feature>
<evidence type="ECO:0000256" key="12">
    <source>
        <dbReference type="RuleBase" id="RU000442"/>
    </source>
</evidence>
<evidence type="ECO:0000256" key="10">
    <source>
        <dbReference type="ARBA" id="ARBA00023125"/>
    </source>
</evidence>
<keyword evidence="7" id="KW-0863">Zinc-finger</keyword>
<evidence type="ECO:0000259" key="15">
    <source>
        <dbReference type="Pfam" id="PF03104"/>
    </source>
</evidence>
<dbReference type="InterPro" id="IPR023211">
    <property type="entry name" value="DNA_pol_palm_dom_sf"/>
</dbReference>
<feature type="compositionally biased region" description="Polar residues" evidence="13">
    <location>
        <begin position="151"/>
        <end position="161"/>
    </location>
</feature>
<keyword evidence="9 12" id="KW-0239">DNA-directed DNA polymerase</keyword>
<keyword evidence="8" id="KW-0862">Zinc</keyword>
<dbReference type="GO" id="GO:0003688">
    <property type="term" value="F:DNA replication origin binding"/>
    <property type="evidence" value="ECO:0007669"/>
    <property type="project" value="TreeGrafter"/>
</dbReference>
<dbReference type="InterPro" id="IPR038256">
    <property type="entry name" value="Pol_alpha_znc_sf"/>
</dbReference>
<evidence type="ECO:0000313" key="18">
    <source>
        <dbReference type="EMBL" id="KSA03780.1"/>
    </source>
</evidence>
<dbReference type="FunFam" id="3.30.420.10:FF:000036">
    <property type="entry name" value="DNA polymerase"/>
    <property type="match status" value="1"/>
</dbReference>
<keyword evidence="4 12" id="KW-0548">Nucleotidyltransferase</keyword>
<organism evidence="18 19">
    <name type="scientific">Debaryomyces fabryi</name>
    <dbReference type="NCBI Taxonomy" id="58627"/>
    <lineage>
        <taxon>Eukaryota</taxon>
        <taxon>Fungi</taxon>
        <taxon>Dikarya</taxon>
        <taxon>Ascomycota</taxon>
        <taxon>Saccharomycotina</taxon>
        <taxon>Pichiomycetes</taxon>
        <taxon>Debaryomycetaceae</taxon>
        <taxon>Debaryomyces</taxon>
    </lineage>
</organism>
<dbReference type="InterPro" id="IPR006133">
    <property type="entry name" value="DNA-dir_DNA_pol_B_exonuc"/>
</dbReference>
<dbReference type="PRINTS" id="PR00106">
    <property type="entry name" value="DNAPOLB"/>
</dbReference>
<dbReference type="InterPro" id="IPR042087">
    <property type="entry name" value="DNA_pol_B_thumb"/>
</dbReference>
<protein>
    <recommendedName>
        <fullName evidence="12">DNA polymerase</fullName>
        <ecNumber evidence="12">2.7.7.7</ecNumber>
    </recommendedName>
</protein>
<dbReference type="FunFam" id="1.10.132.60:FF:000004">
    <property type="entry name" value="DNA polymerase"/>
    <property type="match status" value="1"/>
</dbReference>
<dbReference type="Gene3D" id="3.30.420.10">
    <property type="entry name" value="Ribonuclease H-like superfamily/Ribonuclease H"/>
    <property type="match status" value="1"/>
</dbReference>
<feature type="domain" description="DNA polymerase alpha catalytic subunit N-terminal" evidence="17">
    <location>
        <begin position="11"/>
        <end position="76"/>
    </location>
</feature>
<comment type="caution">
    <text evidence="18">The sequence shown here is derived from an EMBL/GenBank/DDBJ whole genome shotgun (WGS) entry which is preliminary data.</text>
</comment>
<dbReference type="GO" id="GO:0008270">
    <property type="term" value="F:zinc ion binding"/>
    <property type="evidence" value="ECO:0007669"/>
    <property type="project" value="UniProtKB-KW"/>
</dbReference>
<dbReference type="InterPro" id="IPR006172">
    <property type="entry name" value="DNA-dir_DNA_pol_B"/>
</dbReference>
<gene>
    <name evidence="18" type="ORF">AC631_00415</name>
</gene>
<evidence type="ECO:0000256" key="1">
    <source>
        <dbReference type="ARBA" id="ARBA00004123"/>
    </source>
</evidence>
<evidence type="ECO:0000313" key="19">
    <source>
        <dbReference type="Proteomes" id="UP000054251"/>
    </source>
</evidence>
<dbReference type="InterPro" id="IPR043502">
    <property type="entry name" value="DNA/RNA_pol_sf"/>
</dbReference>
<dbReference type="NCBIfam" id="TIGR00592">
    <property type="entry name" value="pol2"/>
    <property type="match status" value="1"/>
</dbReference>
<feature type="region of interest" description="Disordered" evidence="13">
    <location>
        <begin position="56"/>
        <end position="106"/>
    </location>
</feature>
<feature type="compositionally biased region" description="Acidic residues" evidence="13">
    <location>
        <begin position="252"/>
        <end position="266"/>
    </location>
</feature>
<dbReference type="InterPro" id="IPR045846">
    <property type="entry name" value="POLBc_alpha"/>
</dbReference>
<comment type="similarity">
    <text evidence="2 12">Belongs to the DNA polymerase type-B family.</text>
</comment>
<proteinExistence type="inferred from homology"/>
<evidence type="ECO:0000256" key="11">
    <source>
        <dbReference type="ARBA" id="ARBA00023242"/>
    </source>
</evidence>
<keyword evidence="19" id="KW-1185">Reference proteome</keyword>
<dbReference type="GO" id="GO:0006281">
    <property type="term" value="P:DNA repair"/>
    <property type="evidence" value="ECO:0007669"/>
    <property type="project" value="UniProtKB-ARBA"/>
</dbReference>
<dbReference type="SUPFAM" id="SSF56672">
    <property type="entry name" value="DNA/RNA polymerases"/>
    <property type="match status" value="1"/>
</dbReference>
<dbReference type="CDD" id="cd05776">
    <property type="entry name" value="DNA_polB_alpha_exo"/>
    <property type="match status" value="1"/>
</dbReference>
<evidence type="ECO:0000256" key="9">
    <source>
        <dbReference type="ARBA" id="ARBA00022932"/>
    </source>
</evidence>
<dbReference type="Pfam" id="PF12254">
    <property type="entry name" value="DNA_pol_alpha_N"/>
    <property type="match status" value="1"/>
</dbReference>
<feature type="region of interest" description="Disordered" evidence="13">
    <location>
        <begin position="815"/>
        <end position="845"/>
    </location>
</feature>
<evidence type="ECO:0000259" key="14">
    <source>
        <dbReference type="Pfam" id="PF00136"/>
    </source>
</evidence>
<dbReference type="GO" id="GO:0006272">
    <property type="term" value="P:leading strand elongation"/>
    <property type="evidence" value="ECO:0007669"/>
    <property type="project" value="TreeGrafter"/>
</dbReference>
<evidence type="ECO:0000256" key="7">
    <source>
        <dbReference type="ARBA" id="ARBA00022771"/>
    </source>
</evidence>
<feature type="domain" description="Zinc finger DNA-directed DNA polymerase family B alpha" evidence="16">
    <location>
        <begin position="1269"/>
        <end position="1463"/>
    </location>
</feature>
<dbReference type="PROSITE" id="PS00116">
    <property type="entry name" value="DNA_POLYMERASE_B"/>
    <property type="match status" value="1"/>
</dbReference>
<dbReference type="SMART" id="SM00486">
    <property type="entry name" value="POLBc"/>
    <property type="match status" value="1"/>
</dbReference>
<dbReference type="PANTHER" id="PTHR45861">
    <property type="entry name" value="DNA POLYMERASE ALPHA CATALYTIC SUBUNIT"/>
    <property type="match status" value="1"/>
</dbReference>
<evidence type="ECO:0000256" key="4">
    <source>
        <dbReference type="ARBA" id="ARBA00022695"/>
    </source>
</evidence>
<feature type="compositionally biased region" description="Basic residues" evidence="13">
    <location>
        <begin position="94"/>
        <end position="105"/>
    </location>
</feature>
<keyword evidence="10 12" id="KW-0238">DNA-binding</keyword>
<comment type="catalytic activity">
    <reaction evidence="12">
        <text>DNA(n) + a 2'-deoxyribonucleoside 5'-triphosphate = DNA(n+1) + diphosphate</text>
        <dbReference type="Rhea" id="RHEA:22508"/>
        <dbReference type="Rhea" id="RHEA-COMP:17339"/>
        <dbReference type="Rhea" id="RHEA-COMP:17340"/>
        <dbReference type="ChEBI" id="CHEBI:33019"/>
        <dbReference type="ChEBI" id="CHEBI:61560"/>
        <dbReference type="ChEBI" id="CHEBI:173112"/>
        <dbReference type="EC" id="2.7.7.7"/>
    </reaction>
</comment>
<dbReference type="GO" id="GO:0003682">
    <property type="term" value="F:chromatin binding"/>
    <property type="evidence" value="ECO:0007669"/>
    <property type="project" value="TreeGrafter"/>
</dbReference>
<evidence type="ECO:0000259" key="17">
    <source>
        <dbReference type="Pfam" id="PF12254"/>
    </source>
</evidence>
<keyword evidence="11" id="KW-0539">Nucleus</keyword>
<feature type="region of interest" description="Disordered" evidence="13">
    <location>
        <begin position="144"/>
        <end position="266"/>
    </location>
</feature>
<feature type="compositionally biased region" description="Basic and acidic residues" evidence="13">
    <location>
        <begin position="214"/>
        <end position="251"/>
    </location>
</feature>
<accession>A0A0V1Q5J4</accession>
<dbReference type="RefSeq" id="XP_015469882.1">
    <property type="nucleotide sequence ID" value="XM_015609245.1"/>
</dbReference>
<dbReference type="Proteomes" id="UP000054251">
    <property type="component" value="Unassembled WGS sequence"/>
</dbReference>
<dbReference type="InterPro" id="IPR036397">
    <property type="entry name" value="RNaseH_sf"/>
</dbReference>
<dbReference type="GO" id="GO:0003697">
    <property type="term" value="F:single-stranded DNA binding"/>
    <property type="evidence" value="ECO:0007669"/>
    <property type="project" value="TreeGrafter"/>
</dbReference>
<dbReference type="Gene3D" id="1.10.132.60">
    <property type="entry name" value="DNA polymerase family B, C-terminal domain"/>
    <property type="match status" value="1"/>
</dbReference>
<dbReference type="Pfam" id="PF03104">
    <property type="entry name" value="DNA_pol_B_exo1"/>
    <property type="match status" value="1"/>
</dbReference>
<keyword evidence="5 12" id="KW-0235">DNA replication</keyword>
<keyword evidence="3 12" id="KW-0808">Transferase</keyword>
<evidence type="ECO:0000256" key="3">
    <source>
        <dbReference type="ARBA" id="ARBA00022679"/>
    </source>
</evidence>
<evidence type="ECO:0000256" key="8">
    <source>
        <dbReference type="ARBA" id="ARBA00022833"/>
    </source>
</evidence>
<dbReference type="InterPro" id="IPR015088">
    <property type="entry name" value="Znf_DNA-dir_DNA_pol_B_alpha"/>
</dbReference>
<dbReference type="FunFam" id="1.10.3200.20:FF:000002">
    <property type="entry name" value="DNA polymerase"/>
    <property type="match status" value="1"/>
</dbReference>
<dbReference type="OrthoDB" id="6755010at2759"/>
<dbReference type="InterPro" id="IPR006134">
    <property type="entry name" value="DNA-dir_DNA_pol_B_multi_dom"/>
</dbReference>
<dbReference type="CDD" id="cd05532">
    <property type="entry name" value="POLBc_alpha"/>
    <property type="match status" value="1"/>
</dbReference>
<evidence type="ECO:0000256" key="5">
    <source>
        <dbReference type="ARBA" id="ARBA00022705"/>
    </source>
</evidence>
<feature type="domain" description="DNA-directed DNA polymerase family B multifunctional" evidence="14">
    <location>
        <begin position="778"/>
        <end position="1231"/>
    </location>
</feature>
<feature type="domain" description="DNA-directed DNA polymerase family B exonuclease" evidence="15">
    <location>
        <begin position="465"/>
        <end position="713"/>
    </location>
</feature>
<evidence type="ECO:0000256" key="2">
    <source>
        <dbReference type="ARBA" id="ARBA00005755"/>
    </source>
</evidence>
<dbReference type="GO" id="GO:0000166">
    <property type="term" value="F:nucleotide binding"/>
    <property type="evidence" value="ECO:0007669"/>
    <property type="project" value="InterPro"/>
</dbReference>
<dbReference type="SUPFAM" id="SSF53098">
    <property type="entry name" value="Ribonuclease H-like"/>
    <property type="match status" value="1"/>
</dbReference>
<evidence type="ECO:0000256" key="13">
    <source>
        <dbReference type="SAM" id="MobiDB-lite"/>
    </source>
</evidence>
<dbReference type="InterPro" id="IPR012337">
    <property type="entry name" value="RNaseH-like_sf"/>
</dbReference>
<dbReference type="InterPro" id="IPR017964">
    <property type="entry name" value="DNA-dir_DNA_pol_B_CS"/>
</dbReference>
<dbReference type="Gene3D" id="3.30.70.2820">
    <property type="match status" value="1"/>
</dbReference>
<dbReference type="Pfam" id="PF08996">
    <property type="entry name" value="zf-DNA_Pol"/>
    <property type="match status" value="1"/>
</dbReference>
<comment type="subcellular location">
    <subcellularLocation>
        <location evidence="1">Nucleus</location>
    </subcellularLocation>
</comment>
<name>A0A0V1Q5J4_9ASCO</name>
<dbReference type="GO" id="GO:0003887">
    <property type="term" value="F:DNA-directed DNA polymerase activity"/>
    <property type="evidence" value="ECO:0007669"/>
    <property type="project" value="UniProtKB-KW"/>
</dbReference>
<keyword evidence="6" id="KW-0479">Metal-binding</keyword>
<dbReference type="GO" id="GO:0005658">
    <property type="term" value="C:alpha DNA polymerase:primase complex"/>
    <property type="evidence" value="ECO:0007669"/>
    <property type="project" value="TreeGrafter"/>
</dbReference>
<dbReference type="GeneID" id="26837424"/>
<dbReference type="InterPro" id="IPR024647">
    <property type="entry name" value="DNA_pol_a_cat_su_N"/>
</dbReference>
<reference evidence="18 19" key="1">
    <citation type="submission" date="2015-11" db="EMBL/GenBank/DDBJ databases">
        <title>The genome of Debaryomyces fabryi.</title>
        <authorList>
            <person name="Tafer H."/>
            <person name="Lopandic K."/>
        </authorList>
    </citation>
    <scope>NUCLEOTIDE SEQUENCE [LARGE SCALE GENOMIC DNA]</scope>
    <source>
        <strain evidence="18 19">CBS 789</strain>
    </source>
</reference>
<feature type="region of interest" description="Disordered" evidence="13">
    <location>
        <begin position="1"/>
        <end position="37"/>
    </location>
</feature>
<feature type="compositionally biased region" description="Basic and acidic residues" evidence="13">
    <location>
        <begin position="1"/>
        <end position="18"/>
    </location>
</feature>
<dbReference type="Gene3D" id="2.40.50.730">
    <property type="match status" value="1"/>
</dbReference>
<dbReference type="FunFam" id="3.30.70.2820:FF:000001">
    <property type="entry name" value="DNA polymerase"/>
    <property type="match status" value="1"/>
</dbReference>
<evidence type="ECO:0000259" key="16">
    <source>
        <dbReference type="Pfam" id="PF08996"/>
    </source>
</evidence>
<dbReference type="Gene3D" id="3.90.1600.10">
    <property type="entry name" value="Palm domain of DNA polymerase"/>
    <property type="match status" value="2"/>
</dbReference>
<dbReference type="PANTHER" id="PTHR45861:SF1">
    <property type="entry name" value="DNA POLYMERASE ALPHA CATALYTIC SUBUNIT"/>
    <property type="match status" value="1"/>
</dbReference>
<feature type="compositionally biased region" description="Acidic residues" evidence="13">
    <location>
        <begin position="58"/>
        <end position="76"/>
    </location>
</feature>